<dbReference type="GO" id="GO:0034098">
    <property type="term" value="C:VCP-NPL4-UFD1 AAA ATPase complex"/>
    <property type="evidence" value="ECO:0007669"/>
    <property type="project" value="TreeGrafter"/>
</dbReference>
<feature type="domain" description="Ubiquitin fusion degradation protein UFD1 N-terminal subdomain 2" evidence="5">
    <location>
        <begin position="205"/>
        <end position="286"/>
    </location>
</feature>
<dbReference type="Proteomes" id="UP000593906">
    <property type="component" value="Chromosome 2"/>
</dbReference>
<evidence type="ECO:0000256" key="1">
    <source>
        <dbReference type="ARBA" id="ARBA00006043"/>
    </source>
</evidence>
<evidence type="ECO:0000259" key="5">
    <source>
        <dbReference type="Pfam" id="PF24842"/>
    </source>
</evidence>
<evidence type="ECO:0000313" key="6">
    <source>
        <dbReference type="EMBL" id="QOY42915.1"/>
    </source>
</evidence>
<dbReference type="GO" id="GO:0006511">
    <property type="term" value="P:ubiquitin-dependent protein catabolic process"/>
    <property type="evidence" value="ECO:0007669"/>
    <property type="project" value="InterPro"/>
</dbReference>
<accession>A0A7S7LID3</accession>
<evidence type="ECO:0000313" key="7">
    <source>
        <dbReference type="Proteomes" id="UP000593906"/>
    </source>
</evidence>
<dbReference type="Pfam" id="PF24842">
    <property type="entry name" value="UFD1_N2"/>
    <property type="match status" value="1"/>
</dbReference>
<feature type="domain" description="TRAFD1/XAF1 zinc finger" evidence="4">
    <location>
        <begin position="621"/>
        <end position="651"/>
    </location>
</feature>
<keyword evidence="2" id="KW-0833">Ubl conjugation pathway</keyword>
<dbReference type="InterPro" id="IPR004854">
    <property type="entry name" value="Ufd1-like"/>
</dbReference>
<dbReference type="EMBL" id="CP044421">
    <property type="protein sequence ID" value="QOY42915.1"/>
    <property type="molecule type" value="Genomic_DNA"/>
</dbReference>
<dbReference type="Pfam" id="PF21366">
    <property type="entry name" value="TRAFD1-XIAF1_ZnF"/>
    <property type="match status" value="1"/>
</dbReference>
<sequence length="658" mass="77115">MDDFSFSLNKLRKEQEKERKKVLEKKQREKKFQEINKFKIDDYLSNIERTFIKQQNNISNEVYLEHKNPNNQIFQEENKYSWILKLNLKDYNNNNNNNNSNSNSKFPNNGETDQVILPNNLLKILSSDESIYPLYFNIKCLNHHISENINPIETHCGVLDYSEEPGYISLPNKVLRCLNINPNDSDFKSNKPIIWIQITYKKLLKGSFASFEILNNQDIFKMHDIESLLESYLRNHFLTLTIGDTLMINQPNYSSNNYCISLIKVKHLEPDNSISLINTDISLDITYKDSKNEQTIQDHAENTIENSIRLMNIGDIIHFDDKLDDLINFKLDIPFNLKKVFLNESDTENNTKLNISIISNHYYDIFVSFPPIFEASSHLHIFRSFPEDYCYYSNSNNNNKSKNTNLVISSNEFINYLKTLERNISCNQDSSSLLLLFPSILFITIQKHKNSSSINNDIISNNEKCSLSSSIQVNIQYYKKESTIDVINQPIENEFSTCINCKRKIPSDNLDLHSLQCEKMYKRCNQCDLILKKSDFEKHTHCNKCIKFGLSLDQIQIHDKLYHQFTQCKLCNQDNIKPIQLTIHQTQECPKRIILCRYCNNFVQAGTDGHYVDYKDKYYYNLTSHESYCGSRTTNCNICNKIVLIKELKFHIDLVHAK</sequence>
<dbReference type="InterPro" id="IPR042299">
    <property type="entry name" value="Ufd1-like_Nn"/>
</dbReference>
<comment type="similarity">
    <text evidence="1">Belongs to the UFD1 family.</text>
</comment>
<evidence type="ECO:0000259" key="4">
    <source>
        <dbReference type="Pfam" id="PF21366"/>
    </source>
</evidence>
<gene>
    <name evidence="6" type="ORF">CPATCC_000603</name>
</gene>
<dbReference type="InterPro" id="IPR055417">
    <property type="entry name" value="UFD1_N1"/>
</dbReference>
<dbReference type="Gene3D" id="2.40.40.50">
    <property type="entry name" value="Ubiquitin fusion degradation protein UFD1, N-terminal domain"/>
    <property type="match status" value="1"/>
</dbReference>
<dbReference type="VEuPathDB" id="CryptoDB:CPATCC_0027640"/>
<dbReference type="Pfam" id="PF03152">
    <property type="entry name" value="UFD1_N1"/>
    <property type="match status" value="1"/>
</dbReference>
<feature type="domain" description="Ubiquitin fusion degradation protein UFD1 N-terminal subdomain 1" evidence="3">
    <location>
        <begin position="107"/>
        <end position="185"/>
    </location>
</feature>
<dbReference type="PANTHER" id="PTHR12555">
    <property type="entry name" value="UBIQUITIN FUSION DEGRADATON PROTEIN 1"/>
    <property type="match status" value="1"/>
</dbReference>
<dbReference type="InterPro" id="IPR049439">
    <property type="entry name" value="TRAFD1-XIAF1_Znf"/>
</dbReference>
<dbReference type="AlphaFoldDB" id="A0A7S7LID3"/>
<dbReference type="GO" id="GO:0036503">
    <property type="term" value="P:ERAD pathway"/>
    <property type="evidence" value="ECO:0007669"/>
    <property type="project" value="TreeGrafter"/>
</dbReference>
<name>A0A7S7LID3_CRYPV</name>
<dbReference type="OMA" id="LIFPTRH"/>
<dbReference type="PANTHER" id="PTHR12555:SF13">
    <property type="entry name" value="UBIQUITIN RECOGNITION FACTOR IN ER-ASSOCIATED DEGRADATION PROTEIN 1"/>
    <property type="match status" value="1"/>
</dbReference>
<evidence type="ECO:0000256" key="2">
    <source>
        <dbReference type="ARBA" id="ARBA00022786"/>
    </source>
</evidence>
<dbReference type="Gene3D" id="3.10.330.10">
    <property type="match status" value="1"/>
</dbReference>
<dbReference type="InterPro" id="IPR055418">
    <property type="entry name" value="UFD1_N2"/>
</dbReference>
<dbReference type="GO" id="GO:0031593">
    <property type="term" value="F:polyubiquitin modification-dependent protein binding"/>
    <property type="evidence" value="ECO:0007669"/>
    <property type="project" value="TreeGrafter"/>
</dbReference>
<organism evidence="6 7">
    <name type="scientific">Cryptosporidium parvum</name>
    <dbReference type="NCBI Taxonomy" id="5807"/>
    <lineage>
        <taxon>Eukaryota</taxon>
        <taxon>Sar</taxon>
        <taxon>Alveolata</taxon>
        <taxon>Apicomplexa</taxon>
        <taxon>Conoidasida</taxon>
        <taxon>Coccidia</taxon>
        <taxon>Eucoccidiorida</taxon>
        <taxon>Eimeriorina</taxon>
        <taxon>Cryptosporidiidae</taxon>
        <taxon>Cryptosporidium</taxon>
    </lineage>
</organism>
<reference evidence="6 7" key="1">
    <citation type="submission" date="2019-09" db="EMBL/GenBank/DDBJ databases">
        <title>Consistent, comparative and evidence-based genome assembly and annotation for Cryptosporidium parvum, C. hominis and C. tyzzeri.</title>
        <authorList>
            <person name="Baptista R.P."/>
            <person name="Li Y."/>
            <person name="Sateriale A."/>
            <person name="Ansell B."/>
            <person name="Jex A."/>
            <person name="Sanders M."/>
            <person name="Brooks K."/>
            <person name="Tracey A."/>
            <person name="Berriman M."/>
            <person name="Striepen B."/>
            <person name="Cotton J.A."/>
            <person name="Kissinger J.C."/>
        </authorList>
    </citation>
    <scope>NUCLEOTIDE SEQUENCE [LARGE SCALE GENOMIC DNA]</scope>
    <source>
        <strain evidence="6 7">IOWA-ATCC</strain>
    </source>
</reference>
<evidence type="ECO:0000259" key="3">
    <source>
        <dbReference type="Pfam" id="PF03152"/>
    </source>
</evidence>
<protein>
    <submittedName>
        <fullName evidence="6">Uncharacterized protein</fullName>
    </submittedName>
</protein>
<proteinExistence type="inferred from homology"/>